<evidence type="ECO:0000256" key="5">
    <source>
        <dbReference type="ARBA" id="ARBA00023136"/>
    </source>
</evidence>
<evidence type="ECO:0000256" key="4">
    <source>
        <dbReference type="ARBA" id="ARBA00022989"/>
    </source>
</evidence>
<reference evidence="13" key="1">
    <citation type="submission" date="2021-06" db="EMBL/GenBank/DDBJ databases">
        <authorList>
            <person name="Kallberg Y."/>
            <person name="Tangrot J."/>
            <person name="Rosling A."/>
        </authorList>
    </citation>
    <scope>NUCLEOTIDE SEQUENCE</scope>
    <source>
        <strain evidence="13">UK204</strain>
    </source>
</reference>
<evidence type="ECO:0000256" key="1">
    <source>
        <dbReference type="ARBA" id="ARBA00004141"/>
    </source>
</evidence>
<evidence type="ECO:0000256" key="2">
    <source>
        <dbReference type="ARBA" id="ARBA00022679"/>
    </source>
</evidence>
<keyword evidence="14" id="KW-1185">Reference proteome</keyword>
<evidence type="ECO:0000256" key="7">
    <source>
        <dbReference type="ARBA" id="ARBA00023288"/>
    </source>
</evidence>
<evidence type="ECO:0000313" key="14">
    <source>
        <dbReference type="Proteomes" id="UP000789570"/>
    </source>
</evidence>
<evidence type="ECO:0000256" key="8">
    <source>
        <dbReference type="ARBA" id="ARBA00023315"/>
    </source>
</evidence>
<feature type="region of interest" description="Disordered" evidence="11">
    <location>
        <begin position="83"/>
        <end position="118"/>
    </location>
</feature>
<dbReference type="Proteomes" id="UP000789570">
    <property type="component" value="Unassembled WGS sequence"/>
</dbReference>
<comment type="domain">
    <text evidence="10">The DHHC domain is required for palmitoyltransferase activity.</text>
</comment>
<protein>
    <recommendedName>
        <fullName evidence="10">Palmitoyltransferase</fullName>
        <ecNumber evidence="10">2.3.1.225</ecNumber>
    </recommendedName>
</protein>
<keyword evidence="4 10" id="KW-1133">Transmembrane helix</keyword>
<keyword evidence="5 10" id="KW-0472">Membrane</keyword>
<dbReference type="InterPro" id="IPR039859">
    <property type="entry name" value="PFA4/ZDH16/20/ERF2-like"/>
</dbReference>
<organism evidence="13 14">
    <name type="scientific">Funneliformis caledonium</name>
    <dbReference type="NCBI Taxonomy" id="1117310"/>
    <lineage>
        <taxon>Eukaryota</taxon>
        <taxon>Fungi</taxon>
        <taxon>Fungi incertae sedis</taxon>
        <taxon>Mucoromycota</taxon>
        <taxon>Glomeromycotina</taxon>
        <taxon>Glomeromycetes</taxon>
        <taxon>Glomerales</taxon>
        <taxon>Glomeraceae</taxon>
        <taxon>Funneliformis</taxon>
    </lineage>
</organism>
<evidence type="ECO:0000259" key="12">
    <source>
        <dbReference type="Pfam" id="PF01529"/>
    </source>
</evidence>
<dbReference type="OrthoDB" id="9909019at2759"/>
<keyword evidence="6" id="KW-0564">Palmitate</keyword>
<feature type="compositionally biased region" description="Basic and acidic residues" evidence="11">
    <location>
        <begin position="435"/>
        <end position="449"/>
    </location>
</feature>
<feature type="compositionally biased region" description="Low complexity" evidence="11">
    <location>
        <begin position="93"/>
        <end position="116"/>
    </location>
</feature>
<comment type="caution">
    <text evidence="13">The sequence shown here is derived from an EMBL/GenBank/DDBJ whole genome shotgun (WGS) entry which is preliminary data.</text>
</comment>
<proteinExistence type="inferred from homology"/>
<feature type="domain" description="Palmitoyltransferase DHHC" evidence="12">
    <location>
        <begin position="144"/>
        <end position="267"/>
    </location>
</feature>
<keyword evidence="3 10" id="KW-0812">Transmembrane</keyword>
<dbReference type="AlphaFoldDB" id="A0A9N9BNE8"/>
<dbReference type="EC" id="2.3.1.225" evidence="10"/>
<evidence type="ECO:0000256" key="3">
    <source>
        <dbReference type="ARBA" id="ARBA00022692"/>
    </source>
</evidence>
<feature type="region of interest" description="Disordered" evidence="11">
    <location>
        <begin position="435"/>
        <end position="454"/>
    </location>
</feature>
<evidence type="ECO:0000256" key="6">
    <source>
        <dbReference type="ARBA" id="ARBA00023139"/>
    </source>
</evidence>
<evidence type="ECO:0000256" key="10">
    <source>
        <dbReference type="RuleBase" id="RU079119"/>
    </source>
</evidence>
<dbReference type="GO" id="GO:0019706">
    <property type="term" value="F:protein-cysteine S-palmitoyltransferase activity"/>
    <property type="evidence" value="ECO:0007669"/>
    <property type="project" value="UniProtKB-EC"/>
</dbReference>
<feature type="transmembrane region" description="Helical" evidence="10">
    <location>
        <begin position="37"/>
        <end position="56"/>
    </location>
</feature>
<keyword evidence="8 10" id="KW-0012">Acyltransferase</keyword>
<dbReference type="GO" id="GO:0016020">
    <property type="term" value="C:membrane"/>
    <property type="evidence" value="ECO:0007669"/>
    <property type="project" value="UniProtKB-SubCell"/>
</dbReference>
<dbReference type="InterPro" id="IPR001594">
    <property type="entry name" value="Palmitoyltrfase_DHHC"/>
</dbReference>
<dbReference type="PANTHER" id="PTHR12246">
    <property type="entry name" value="PALMITOYLTRANSFERASE ZDHHC16"/>
    <property type="match status" value="1"/>
</dbReference>
<comment type="subcellular location">
    <subcellularLocation>
        <location evidence="1">Membrane</location>
        <topology evidence="1">Multi-pass membrane protein</topology>
    </subcellularLocation>
</comment>
<comment type="catalytic activity">
    <reaction evidence="9 10">
        <text>L-cysteinyl-[protein] + hexadecanoyl-CoA = S-hexadecanoyl-L-cysteinyl-[protein] + CoA</text>
        <dbReference type="Rhea" id="RHEA:36683"/>
        <dbReference type="Rhea" id="RHEA-COMP:10131"/>
        <dbReference type="Rhea" id="RHEA-COMP:11032"/>
        <dbReference type="ChEBI" id="CHEBI:29950"/>
        <dbReference type="ChEBI" id="CHEBI:57287"/>
        <dbReference type="ChEBI" id="CHEBI:57379"/>
        <dbReference type="ChEBI" id="CHEBI:74151"/>
        <dbReference type="EC" id="2.3.1.225"/>
    </reaction>
</comment>
<evidence type="ECO:0000256" key="11">
    <source>
        <dbReference type="SAM" id="MobiDB-lite"/>
    </source>
</evidence>
<comment type="similarity">
    <text evidence="10">Belongs to the DHHC palmitoyltransferase family.</text>
</comment>
<dbReference type="EMBL" id="CAJVPQ010001800">
    <property type="protein sequence ID" value="CAG8570478.1"/>
    <property type="molecule type" value="Genomic_DNA"/>
</dbReference>
<keyword evidence="2 10" id="KW-0808">Transferase</keyword>
<gene>
    <name evidence="13" type="ORF">FCALED_LOCUS7069</name>
</gene>
<evidence type="ECO:0000256" key="9">
    <source>
        <dbReference type="ARBA" id="ARBA00048048"/>
    </source>
</evidence>
<feature type="transmembrane region" description="Helical" evidence="10">
    <location>
        <begin position="233"/>
        <end position="256"/>
    </location>
</feature>
<keyword evidence="7" id="KW-0449">Lipoprotein</keyword>
<sequence>MSWLKYGKILKHGGKKTIAYNLQLCISYLLNSYPVQGVVYLLIYHPLFLLMMWSYFKATFMSPGYSTDTRLASVDSSTTTYIPLDQRRSNSGETTSSNVPESSNVPSNQGQQGGTQQRKKDNILVVIDENGSPISRGSIMVKQSGEKRFCQKCNFDKPDRAHHCRVCKEYVLFYMYFKDGPVRHRNQKPFYLFLLWATLYSFFISTSTLIPIIKYAESTEEPVIEIDLNWTFLILLGGVFFLCLIGFTIFHTGLILSNQTTLESLQKHNYKVRENGDVTTSKYLNLFDIGRKNNWIQVMGPKWYFWFIPIGDPFNDGKSWPLNSYRYSTLCDSVENLNNPAQILIHFRIRMGENRLQYKLLHKMSEQKLELSKPQSSLDKEKVSQLNQETEEILHDLDKPDKKVNKLTEQKLEHLKRFIDEIKAETQLVCDEKFQKSRTKENKRKEEPQPRSVPTLLVDLRKPFNKWDVINNPRRQEFNSEINSTYKSMWSVIDKIK</sequence>
<name>A0A9N9BNE8_9GLOM</name>
<dbReference type="Pfam" id="PF01529">
    <property type="entry name" value="DHHC"/>
    <property type="match status" value="1"/>
</dbReference>
<accession>A0A9N9BNE8</accession>
<dbReference type="PROSITE" id="PS50216">
    <property type="entry name" value="DHHC"/>
    <property type="match status" value="1"/>
</dbReference>
<feature type="transmembrane region" description="Helical" evidence="10">
    <location>
        <begin position="190"/>
        <end position="213"/>
    </location>
</feature>
<evidence type="ECO:0000313" key="13">
    <source>
        <dbReference type="EMBL" id="CAG8570478.1"/>
    </source>
</evidence>